<dbReference type="PANTHER" id="PTHR46599:SF3">
    <property type="entry name" value="PIGGYBAC TRANSPOSABLE ELEMENT-DERIVED PROTEIN 4"/>
    <property type="match status" value="1"/>
</dbReference>
<name>A0ABQ9I690_9NEOP</name>
<feature type="compositionally biased region" description="Acidic residues" evidence="1">
    <location>
        <begin position="52"/>
        <end position="62"/>
    </location>
</feature>
<feature type="region of interest" description="Disordered" evidence="1">
    <location>
        <begin position="1"/>
        <end position="92"/>
    </location>
</feature>
<dbReference type="InterPro" id="IPR029526">
    <property type="entry name" value="PGBD"/>
</dbReference>
<feature type="domain" description="PiggyBac transposable element-derived protein" evidence="2">
    <location>
        <begin position="176"/>
        <end position="258"/>
    </location>
</feature>
<reference evidence="3 4" key="1">
    <citation type="submission" date="2023-02" db="EMBL/GenBank/DDBJ databases">
        <title>LHISI_Scaffold_Assembly.</title>
        <authorList>
            <person name="Stuart O.P."/>
            <person name="Cleave R."/>
            <person name="Magrath M.J.L."/>
            <person name="Mikheyev A.S."/>
        </authorList>
    </citation>
    <scope>NUCLEOTIDE SEQUENCE [LARGE SCALE GENOMIC DNA]</scope>
    <source>
        <strain evidence="3">Daus_M_001</strain>
        <tissue evidence="3">Leg muscle</tissue>
    </source>
</reference>
<sequence>MASSSMSSSMKADDPHFEEWVQGVLKELESDFSGDEDDNIAADCENEHDTTSEQEIDSEEEDVVRSQSESEGITSEEDSGSPARKRTKEGPKFSLGKNMFKWSSQSPCLGTHCSHLSAWELLFTEEVLTEVILRTNEKLSEVRQRLSDENRNDYRDIDIVEFKAFLGILMFSSDIFCCTMSLKRVHVILLFIRFDNLSDREGRKKTDPTAAINQVFEEFVKNCRACYCIGEYACIDEMLVGFRGQCRMKAYIPSKPRKEEKSAMYGFTSDLTLVSFVTKKNKAVILVSSMHHTKDTDPSSSKPDIIEFYNTTKGGVDAIDEKCILYSTSRRTRSSPLAICYAVLNISLVNSYVLFCAFPENPRQSRLEFVKALAKELVGPQLNARMLNGHLPHELRLSIGRILKENACPENPPQLDRQMRWDKCPRTNEKKTKLICTDCKTPICGNCTVRLCTDCSL</sequence>
<accession>A0ABQ9I690</accession>
<dbReference type="EMBL" id="JARBHB010000002">
    <property type="protein sequence ID" value="KAJ8892174.1"/>
    <property type="molecule type" value="Genomic_DNA"/>
</dbReference>
<proteinExistence type="predicted"/>
<comment type="caution">
    <text evidence="3">The sequence shown here is derived from an EMBL/GenBank/DDBJ whole genome shotgun (WGS) entry which is preliminary data.</text>
</comment>
<evidence type="ECO:0000256" key="1">
    <source>
        <dbReference type="SAM" id="MobiDB-lite"/>
    </source>
</evidence>
<dbReference type="Pfam" id="PF13843">
    <property type="entry name" value="DDE_Tnp_1_7"/>
    <property type="match status" value="2"/>
</dbReference>
<organism evidence="3 4">
    <name type="scientific">Dryococelus australis</name>
    <dbReference type="NCBI Taxonomy" id="614101"/>
    <lineage>
        <taxon>Eukaryota</taxon>
        <taxon>Metazoa</taxon>
        <taxon>Ecdysozoa</taxon>
        <taxon>Arthropoda</taxon>
        <taxon>Hexapoda</taxon>
        <taxon>Insecta</taxon>
        <taxon>Pterygota</taxon>
        <taxon>Neoptera</taxon>
        <taxon>Polyneoptera</taxon>
        <taxon>Phasmatodea</taxon>
        <taxon>Verophasmatodea</taxon>
        <taxon>Anareolatae</taxon>
        <taxon>Phasmatidae</taxon>
        <taxon>Eurycanthinae</taxon>
        <taxon>Dryococelus</taxon>
    </lineage>
</organism>
<evidence type="ECO:0000259" key="2">
    <source>
        <dbReference type="Pfam" id="PF13843"/>
    </source>
</evidence>
<gene>
    <name evidence="3" type="ORF">PR048_004754</name>
</gene>
<evidence type="ECO:0000313" key="4">
    <source>
        <dbReference type="Proteomes" id="UP001159363"/>
    </source>
</evidence>
<feature type="compositionally biased region" description="Acidic residues" evidence="1">
    <location>
        <begin position="30"/>
        <end position="44"/>
    </location>
</feature>
<dbReference type="Proteomes" id="UP001159363">
    <property type="component" value="Chromosome 2"/>
</dbReference>
<feature type="domain" description="PiggyBac transposable element-derived protein" evidence="2">
    <location>
        <begin position="260"/>
        <end position="352"/>
    </location>
</feature>
<protein>
    <recommendedName>
        <fullName evidence="2">PiggyBac transposable element-derived protein domain-containing protein</fullName>
    </recommendedName>
</protein>
<keyword evidence="4" id="KW-1185">Reference proteome</keyword>
<evidence type="ECO:0000313" key="3">
    <source>
        <dbReference type="EMBL" id="KAJ8892174.1"/>
    </source>
</evidence>
<feature type="compositionally biased region" description="Low complexity" evidence="1">
    <location>
        <begin position="1"/>
        <end position="10"/>
    </location>
</feature>
<dbReference type="PANTHER" id="PTHR46599">
    <property type="entry name" value="PIGGYBAC TRANSPOSABLE ELEMENT-DERIVED PROTEIN 4"/>
    <property type="match status" value="1"/>
</dbReference>